<dbReference type="EMBL" id="QWLN02001146">
    <property type="protein sequence ID" value="TEA41599.1"/>
    <property type="molecule type" value="Genomic_DNA"/>
</dbReference>
<name>A0A484H175_SOUCH</name>
<protein>
    <submittedName>
        <fullName evidence="1">Uncharacterized protein</fullName>
    </submittedName>
</protein>
<feature type="non-terminal residue" evidence="1">
    <location>
        <position position="75"/>
    </location>
</feature>
<comment type="caution">
    <text evidence="1">The sequence shown here is derived from an EMBL/GenBank/DDBJ whole genome shotgun (WGS) entry which is preliminary data.</text>
</comment>
<accession>A0A484H175</accession>
<sequence length="75" mass="9034">MQLESSIPGIKDSMIRDTRMKKHRICSEDRVYDFLNWNNTVCLNIRTCRKLLSKKRPTFRLRNEHRGDSKVRIQV</sequence>
<evidence type="ECO:0000313" key="2">
    <source>
        <dbReference type="Proteomes" id="UP000295264"/>
    </source>
</evidence>
<dbReference type="Proteomes" id="UP000295264">
    <property type="component" value="Unassembled WGS sequence"/>
</dbReference>
<evidence type="ECO:0000313" key="1">
    <source>
        <dbReference type="EMBL" id="TEA41599.1"/>
    </source>
</evidence>
<gene>
    <name evidence="1" type="ORF">DBR06_SOUSAS6110087</name>
</gene>
<reference evidence="1 2" key="1">
    <citation type="journal article" date="2018" name="Genomics">
        <title>Molecular footprints of inshore aquatic adaptation in Indo-Pacific humpback dolphin (Sousa chinensis).</title>
        <authorList>
            <person name="Ming Y."/>
            <person name="Jian J."/>
            <person name="Yu F."/>
            <person name="Yu X."/>
            <person name="Wang J."/>
            <person name="Liu W."/>
        </authorList>
    </citation>
    <scope>NUCLEOTIDE SEQUENCE [LARGE SCALE GENOMIC DNA]</scope>
    <source>
        <strain evidence="1">MY-2018</strain>
        <tissue evidence="1">Skin</tissue>
    </source>
</reference>
<keyword evidence="2" id="KW-1185">Reference proteome</keyword>
<dbReference type="AlphaFoldDB" id="A0A484H175"/>
<organism evidence="1 2">
    <name type="scientific">Sousa chinensis</name>
    <name type="common">Indo-pacific humpbacked dolphin</name>
    <name type="synonym">Steno chinensis</name>
    <dbReference type="NCBI Taxonomy" id="103600"/>
    <lineage>
        <taxon>Eukaryota</taxon>
        <taxon>Metazoa</taxon>
        <taxon>Chordata</taxon>
        <taxon>Craniata</taxon>
        <taxon>Vertebrata</taxon>
        <taxon>Euteleostomi</taxon>
        <taxon>Mammalia</taxon>
        <taxon>Eutheria</taxon>
        <taxon>Laurasiatheria</taxon>
        <taxon>Artiodactyla</taxon>
        <taxon>Whippomorpha</taxon>
        <taxon>Cetacea</taxon>
        <taxon>Odontoceti</taxon>
        <taxon>Delphinidae</taxon>
        <taxon>Sousa</taxon>
    </lineage>
</organism>
<proteinExistence type="predicted"/>